<evidence type="ECO:0000313" key="2">
    <source>
        <dbReference type="EMBL" id="KDR67164.1"/>
    </source>
</evidence>
<keyword evidence="3" id="KW-1185">Reference proteome</keyword>
<sequence length="127" mass="14030">MSRTLGALSCSSLCLQVQNAQRCGYLRQSQHAAGFAFTSLVVINVNVHVGFVLPCRCVLWRIRPSSSGSRSSLPQSSSPDSAPSCRRRYCYFRYHPQLHRRLTPSSSLASSSTTPSPTLLFLLLPRT</sequence>
<evidence type="ECO:0000256" key="1">
    <source>
        <dbReference type="SAM" id="MobiDB-lite"/>
    </source>
</evidence>
<dbReference type="EMBL" id="KL142417">
    <property type="protein sequence ID" value="KDR67164.1"/>
    <property type="molecule type" value="Genomic_DNA"/>
</dbReference>
<proteinExistence type="predicted"/>
<dbReference type="AlphaFoldDB" id="A0A067SHG0"/>
<feature type="region of interest" description="Disordered" evidence="1">
    <location>
        <begin position="65"/>
        <end position="85"/>
    </location>
</feature>
<protein>
    <submittedName>
        <fullName evidence="2">Uncharacterized protein</fullName>
    </submittedName>
</protein>
<dbReference type="HOGENOM" id="CLU_1970733_0_0_1"/>
<feature type="compositionally biased region" description="Low complexity" evidence="1">
    <location>
        <begin position="65"/>
        <end position="84"/>
    </location>
</feature>
<reference evidence="3" key="1">
    <citation type="journal article" date="2014" name="Proc. Natl. Acad. Sci. U.S.A.">
        <title>Extensive sampling of basidiomycete genomes demonstrates inadequacy of the white-rot/brown-rot paradigm for wood decay fungi.</title>
        <authorList>
            <person name="Riley R."/>
            <person name="Salamov A.A."/>
            <person name="Brown D.W."/>
            <person name="Nagy L.G."/>
            <person name="Floudas D."/>
            <person name="Held B.W."/>
            <person name="Levasseur A."/>
            <person name="Lombard V."/>
            <person name="Morin E."/>
            <person name="Otillar R."/>
            <person name="Lindquist E.A."/>
            <person name="Sun H."/>
            <person name="LaButti K.M."/>
            <person name="Schmutz J."/>
            <person name="Jabbour D."/>
            <person name="Luo H."/>
            <person name="Baker S.E."/>
            <person name="Pisabarro A.G."/>
            <person name="Walton J.D."/>
            <person name="Blanchette R.A."/>
            <person name="Henrissat B."/>
            <person name="Martin F."/>
            <person name="Cullen D."/>
            <person name="Hibbett D.S."/>
            <person name="Grigoriev I.V."/>
        </authorList>
    </citation>
    <scope>NUCLEOTIDE SEQUENCE [LARGE SCALE GENOMIC DNA]</scope>
    <source>
        <strain evidence="3">CBS 339.88</strain>
    </source>
</reference>
<evidence type="ECO:0000313" key="3">
    <source>
        <dbReference type="Proteomes" id="UP000027222"/>
    </source>
</evidence>
<name>A0A067SHG0_GALM3</name>
<gene>
    <name evidence="2" type="ORF">GALMADRAFT_1130155</name>
</gene>
<organism evidence="2 3">
    <name type="scientific">Galerina marginata (strain CBS 339.88)</name>
    <dbReference type="NCBI Taxonomy" id="685588"/>
    <lineage>
        <taxon>Eukaryota</taxon>
        <taxon>Fungi</taxon>
        <taxon>Dikarya</taxon>
        <taxon>Basidiomycota</taxon>
        <taxon>Agaricomycotina</taxon>
        <taxon>Agaricomycetes</taxon>
        <taxon>Agaricomycetidae</taxon>
        <taxon>Agaricales</taxon>
        <taxon>Agaricineae</taxon>
        <taxon>Strophariaceae</taxon>
        <taxon>Galerina</taxon>
    </lineage>
</organism>
<accession>A0A067SHG0</accession>
<dbReference type="Proteomes" id="UP000027222">
    <property type="component" value="Unassembled WGS sequence"/>
</dbReference>